<sequence>MKNSAWYHKLWRKKLSELTLKEEDEAAWANMRALLDEQLPVDPLIKTPASSSLGKLFKGVAFIIVTVVLLGVTAYWLTQSSAIKINRKQQAQSDTNCTTVRNRDHNISGNKASVNISGDTSINASSTDKESTIAKIANQNIITAKSNLIAKSKGTKTTPNTALSKNSNIKQGLTAVSSKINNNILQPVSGGQQFANNVQISKGKQHQLLLSSQPVTSWNKGFNPLQHGHTGAKKSNNYNKVTKKLTGSSRIDADIIAANQQQNTTIETNTAATTVAEKANGTADNAIGSSKIDMGKPVTSQQTAKSARNNAGKAQKLPGAKTVKNNTAKNKQSAPISNPLYNYGLEAGLNSGHSNSNLYVGGFGTYTLSKRVLLNAGLGLHISKSVSGEYSGASYYRPDSLPSFKVMDSRKLLILDIPLTLEYRLSNLISFNAGTVISIPLKQSGINYKYGPIVDERDTVYHTKTIDSTMRRTMVSKVNFGGTVGITFRIKEFNIDARYQVITPYKLSNGFGSYSQSGKSFQIGIGYRFK</sequence>
<dbReference type="OrthoDB" id="794435at2"/>
<dbReference type="Proteomes" id="UP000186720">
    <property type="component" value="Unassembled WGS sequence"/>
</dbReference>
<keyword evidence="1" id="KW-1133">Transmembrane helix</keyword>
<protein>
    <recommendedName>
        <fullName evidence="4">Outer membrane protein beta-barrel domain-containing protein</fullName>
    </recommendedName>
</protein>
<keyword evidence="1" id="KW-0472">Membrane</keyword>
<dbReference type="STRING" id="1302689.RG47T_0526"/>
<dbReference type="EMBL" id="MPPL01000001">
    <property type="protein sequence ID" value="OKS85087.1"/>
    <property type="molecule type" value="Genomic_DNA"/>
</dbReference>
<organism evidence="2 3">
    <name type="scientific">Mucilaginibacter polytrichastri</name>
    <dbReference type="NCBI Taxonomy" id="1302689"/>
    <lineage>
        <taxon>Bacteria</taxon>
        <taxon>Pseudomonadati</taxon>
        <taxon>Bacteroidota</taxon>
        <taxon>Sphingobacteriia</taxon>
        <taxon>Sphingobacteriales</taxon>
        <taxon>Sphingobacteriaceae</taxon>
        <taxon>Mucilaginibacter</taxon>
    </lineage>
</organism>
<evidence type="ECO:0000313" key="3">
    <source>
        <dbReference type="Proteomes" id="UP000186720"/>
    </source>
</evidence>
<feature type="transmembrane region" description="Helical" evidence="1">
    <location>
        <begin position="56"/>
        <end position="77"/>
    </location>
</feature>
<dbReference type="RefSeq" id="WP_074487903.1">
    <property type="nucleotide sequence ID" value="NZ_FPAM01000001.1"/>
</dbReference>
<reference evidence="2 3" key="1">
    <citation type="submission" date="2016-11" db="EMBL/GenBank/DDBJ databases">
        <title>Whole Genome Sequencing of Mucilaginibacter polytrichastri RG4-7(T) isolated from the moss sample.</title>
        <authorList>
            <person name="Li Y."/>
        </authorList>
    </citation>
    <scope>NUCLEOTIDE SEQUENCE [LARGE SCALE GENOMIC DNA]</scope>
    <source>
        <strain evidence="2 3">RG4-7</strain>
    </source>
</reference>
<name>A0A1Q5ZTK2_9SPHI</name>
<evidence type="ECO:0000256" key="1">
    <source>
        <dbReference type="SAM" id="Phobius"/>
    </source>
</evidence>
<keyword evidence="3" id="KW-1185">Reference proteome</keyword>
<gene>
    <name evidence="2" type="ORF">RG47T_0526</name>
</gene>
<evidence type="ECO:0000313" key="2">
    <source>
        <dbReference type="EMBL" id="OKS85087.1"/>
    </source>
</evidence>
<keyword evidence="1" id="KW-0812">Transmembrane</keyword>
<comment type="caution">
    <text evidence="2">The sequence shown here is derived from an EMBL/GenBank/DDBJ whole genome shotgun (WGS) entry which is preliminary data.</text>
</comment>
<dbReference type="AlphaFoldDB" id="A0A1Q5ZTK2"/>
<accession>A0A1Q5ZTK2</accession>
<evidence type="ECO:0008006" key="4">
    <source>
        <dbReference type="Google" id="ProtNLM"/>
    </source>
</evidence>
<proteinExistence type="predicted"/>